<dbReference type="EMBL" id="AMGV01000001">
    <property type="protein sequence ID" value="KEF62476.1"/>
    <property type="molecule type" value="Genomic_DNA"/>
</dbReference>
<dbReference type="STRING" id="1182545.A0A072PRH6"/>
<comment type="cofactor">
    <cofactor evidence="1">
        <name>FAD</name>
        <dbReference type="ChEBI" id="CHEBI:57692"/>
    </cofactor>
</comment>
<evidence type="ECO:0000313" key="9">
    <source>
        <dbReference type="Proteomes" id="UP000027920"/>
    </source>
</evidence>
<evidence type="ECO:0000256" key="5">
    <source>
        <dbReference type="ARBA" id="ARBA00023002"/>
    </source>
</evidence>
<dbReference type="Pfam" id="PF01266">
    <property type="entry name" value="DAO"/>
    <property type="match status" value="1"/>
</dbReference>
<evidence type="ECO:0000256" key="2">
    <source>
        <dbReference type="ARBA" id="ARBA00010989"/>
    </source>
</evidence>
<keyword evidence="4" id="KW-0274">FAD</keyword>
<sequence>MPPLSCKSDAKVLVIGAGVFGLTLALELNRRGYTDITILDRYLPPVPDGSSVDISRVVRPDYADQFYADMAVEAVKGWAREFSPFFHRNSLLSLSETHRHPYTRILREFARSRPICFGMFRRRGKEKIPDDPCILYLARRCNDAGISFLSGRHGTVTSLLTAGKRVAGVRTKAGAAILGDVTIIAMGAWTPHLLNMNRNSVSTGQPVGFLQLTSQEADDMRNCPVIINLSTGWFCFPPTPGTNILKMARHGYGYETTTAQPPHASAIGQADSSSAPSLSHNNATSGFIPADAEQALRHGLEQFFPRLRDRDFLRRRLCWYTDTPKGDFIVDYHPDYENLFMACGGSGHAFKFLPVLGKYTADAFELKASERQTSKWAWKPTSAAISKGDGSRGGPSRRVLSREEQSRL</sequence>
<dbReference type="AlphaFoldDB" id="A0A072PRH6"/>
<dbReference type="OrthoDB" id="2219495at2759"/>
<comment type="similarity">
    <text evidence="2">Belongs to the MSOX/MTOX family.</text>
</comment>
<dbReference type="VEuPathDB" id="FungiDB:A1O9_00449"/>
<name>A0A072PRH6_9EURO</name>
<accession>A0A072PRH6</accession>
<dbReference type="SUPFAM" id="SSF51905">
    <property type="entry name" value="FAD/NAD(P)-binding domain"/>
    <property type="match status" value="1"/>
</dbReference>
<feature type="region of interest" description="Disordered" evidence="6">
    <location>
        <begin position="379"/>
        <end position="408"/>
    </location>
</feature>
<dbReference type="GO" id="GO:0050660">
    <property type="term" value="F:flavin adenine dinucleotide binding"/>
    <property type="evidence" value="ECO:0007669"/>
    <property type="project" value="InterPro"/>
</dbReference>
<gene>
    <name evidence="8" type="ORF">A1O9_00449</name>
</gene>
<dbReference type="GeneID" id="25275400"/>
<dbReference type="PANTHER" id="PTHR10961">
    <property type="entry name" value="PEROXISOMAL SARCOSINE OXIDASE"/>
    <property type="match status" value="1"/>
</dbReference>
<comment type="caution">
    <text evidence="8">The sequence shown here is derived from an EMBL/GenBank/DDBJ whole genome shotgun (WGS) entry which is preliminary data.</text>
</comment>
<evidence type="ECO:0000256" key="4">
    <source>
        <dbReference type="ARBA" id="ARBA00022827"/>
    </source>
</evidence>
<dbReference type="InterPro" id="IPR006076">
    <property type="entry name" value="FAD-dep_OxRdtase"/>
</dbReference>
<dbReference type="RefSeq" id="XP_013265066.1">
    <property type="nucleotide sequence ID" value="XM_013409612.1"/>
</dbReference>
<dbReference type="GO" id="GO:0008115">
    <property type="term" value="F:sarcosine oxidase activity"/>
    <property type="evidence" value="ECO:0007669"/>
    <property type="project" value="TreeGrafter"/>
</dbReference>
<dbReference type="InterPro" id="IPR045170">
    <property type="entry name" value="MTOX"/>
</dbReference>
<dbReference type="InterPro" id="IPR036188">
    <property type="entry name" value="FAD/NAD-bd_sf"/>
</dbReference>
<feature type="domain" description="FAD dependent oxidoreductase" evidence="7">
    <location>
        <begin position="11"/>
        <end position="362"/>
    </location>
</feature>
<protein>
    <recommendedName>
        <fullName evidence="7">FAD dependent oxidoreductase domain-containing protein</fullName>
    </recommendedName>
</protein>
<dbReference type="Gene3D" id="3.30.9.10">
    <property type="entry name" value="D-Amino Acid Oxidase, subunit A, domain 2"/>
    <property type="match status" value="1"/>
</dbReference>
<keyword evidence="3" id="KW-0285">Flavoprotein</keyword>
<evidence type="ECO:0000256" key="6">
    <source>
        <dbReference type="SAM" id="MobiDB-lite"/>
    </source>
</evidence>
<dbReference type="Proteomes" id="UP000027920">
    <property type="component" value="Unassembled WGS sequence"/>
</dbReference>
<keyword evidence="9" id="KW-1185">Reference proteome</keyword>
<dbReference type="PANTHER" id="PTHR10961:SF46">
    <property type="entry name" value="PEROXISOMAL SARCOSINE OXIDASE"/>
    <property type="match status" value="1"/>
</dbReference>
<dbReference type="HOGENOM" id="CLU_007884_0_1_1"/>
<dbReference type="Gene3D" id="3.50.50.60">
    <property type="entry name" value="FAD/NAD(P)-binding domain"/>
    <property type="match status" value="1"/>
</dbReference>
<dbReference type="SUPFAM" id="SSF54373">
    <property type="entry name" value="FAD-linked reductases, C-terminal domain"/>
    <property type="match status" value="1"/>
</dbReference>
<evidence type="ECO:0000313" key="8">
    <source>
        <dbReference type="EMBL" id="KEF62476.1"/>
    </source>
</evidence>
<evidence type="ECO:0000259" key="7">
    <source>
        <dbReference type="Pfam" id="PF01266"/>
    </source>
</evidence>
<evidence type="ECO:0000256" key="3">
    <source>
        <dbReference type="ARBA" id="ARBA00022630"/>
    </source>
</evidence>
<reference evidence="8 9" key="1">
    <citation type="submission" date="2013-03" db="EMBL/GenBank/DDBJ databases">
        <title>The Genome Sequence of Exophiala aquamarina CBS 119918.</title>
        <authorList>
            <consortium name="The Broad Institute Genomics Platform"/>
            <person name="Cuomo C."/>
            <person name="de Hoog S."/>
            <person name="Gorbushina A."/>
            <person name="Walker B."/>
            <person name="Young S.K."/>
            <person name="Zeng Q."/>
            <person name="Gargeya S."/>
            <person name="Fitzgerald M."/>
            <person name="Haas B."/>
            <person name="Abouelleil A."/>
            <person name="Allen A.W."/>
            <person name="Alvarado L."/>
            <person name="Arachchi H.M."/>
            <person name="Berlin A.M."/>
            <person name="Chapman S.B."/>
            <person name="Gainer-Dewar J."/>
            <person name="Goldberg J."/>
            <person name="Griggs A."/>
            <person name="Gujja S."/>
            <person name="Hansen M."/>
            <person name="Howarth C."/>
            <person name="Imamovic A."/>
            <person name="Ireland A."/>
            <person name="Larimer J."/>
            <person name="McCowan C."/>
            <person name="Murphy C."/>
            <person name="Pearson M."/>
            <person name="Poon T.W."/>
            <person name="Priest M."/>
            <person name="Roberts A."/>
            <person name="Saif S."/>
            <person name="Shea T."/>
            <person name="Sisk P."/>
            <person name="Sykes S."/>
            <person name="Wortman J."/>
            <person name="Nusbaum C."/>
            <person name="Birren B."/>
        </authorList>
    </citation>
    <scope>NUCLEOTIDE SEQUENCE [LARGE SCALE GENOMIC DNA]</scope>
    <source>
        <strain evidence="8 9">CBS 119918</strain>
    </source>
</reference>
<dbReference type="GO" id="GO:0004657">
    <property type="term" value="F:proline dehydrogenase activity"/>
    <property type="evidence" value="ECO:0007669"/>
    <property type="project" value="TreeGrafter"/>
</dbReference>
<evidence type="ECO:0000256" key="1">
    <source>
        <dbReference type="ARBA" id="ARBA00001974"/>
    </source>
</evidence>
<dbReference type="GO" id="GO:0050031">
    <property type="term" value="F:L-pipecolate oxidase activity"/>
    <property type="evidence" value="ECO:0007669"/>
    <property type="project" value="TreeGrafter"/>
</dbReference>
<keyword evidence="5" id="KW-0560">Oxidoreductase</keyword>
<proteinExistence type="inferred from homology"/>
<organism evidence="8 9">
    <name type="scientific">Exophiala aquamarina CBS 119918</name>
    <dbReference type="NCBI Taxonomy" id="1182545"/>
    <lineage>
        <taxon>Eukaryota</taxon>
        <taxon>Fungi</taxon>
        <taxon>Dikarya</taxon>
        <taxon>Ascomycota</taxon>
        <taxon>Pezizomycotina</taxon>
        <taxon>Eurotiomycetes</taxon>
        <taxon>Chaetothyriomycetidae</taxon>
        <taxon>Chaetothyriales</taxon>
        <taxon>Herpotrichiellaceae</taxon>
        <taxon>Exophiala</taxon>
    </lineage>
</organism>